<evidence type="ECO:0000256" key="3">
    <source>
        <dbReference type="ARBA" id="ARBA00023002"/>
    </source>
</evidence>
<dbReference type="RefSeq" id="WP_148067349.1">
    <property type="nucleotide sequence ID" value="NZ_VRZA01000002.1"/>
</dbReference>
<evidence type="ECO:0000313" key="5">
    <source>
        <dbReference type="Proteomes" id="UP000321039"/>
    </source>
</evidence>
<sequence>MAEQDLRVVVLGAGMAGILAGIKLLERGYRDVTLYEKADRVGGTWRENTYPGLTCDVPSHHYTYSFERNPDWTRHLPPGAEIQDYFERTTAKYGLFDLIRFNEEASRAEFRDGRWHLGFKSGREDVADVLIAATGVLHKPRFPDIRGADSFNGQLFHSARWDHSVSLEGKRIGVIGNGSTGVQIISALAGKAAKLEHYQRTAQWIMPVENGYFSEEERAAFRAAMSNPAKMEEMLNTEEYMAGVERYTQAITDMESEGAREMADYCLANLENSVTDPELREQLRPDHAPLCKRLIFSPDYYQAIQHPQCALVTAGIECIEPEGIRTRDGVLHELDIIVFATGFHADCFMRPMTITGRNGADLEDLWKNRPLAYLAISMPDFPNLFMLNGPSGPVGNFSLIDIAENQWVYIEQLLDRIRSGECPELAPTREALDTYEAARVEAAKKTVWFQGGCVSWYLDKDGVPSSWPWNYNRFVELMRKPDWAAYDLPEPVATNT</sequence>
<dbReference type="InterPro" id="IPR020946">
    <property type="entry name" value="Flavin_mOase-like"/>
</dbReference>
<dbReference type="PANTHER" id="PTHR42877:SF4">
    <property type="entry name" value="FAD_NAD(P)-BINDING DOMAIN-CONTAINING PROTEIN-RELATED"/>
    <property type="match status" value="1"/>
</dbReference>
<dbReference type="GO" id="GO:0004499">
    <property type="term" value="F:N,N-dimethylaniline monooxygenase activity"/>
    <property type="evidence" value="ECO:0007669"/>
    <property type="project" value="InterPro"/>
</dbReference>
<reference evidence="4 5" key="1">
    <citation type="submission" date="2019-08" db="EMBL/GenBank/DDBJ databases">
        <title>Parahaliea maris sp. nov., isolated from the surface seawater.</title>
        <authorList>
            <person name="Liu Y."/>
        </authorList>
    </citation>
    <scope>NUCLEOTIDE SEQUENCE [LARGE SCALE GENOMIC DNA]</scope>
    <source>
        <strain evidence="4 5">HSLHS9</strain>
    </source>
</reference>
<dbReference type="EMBL" id="VRZA01000002">
    <property type="protein sequence ID" value="TXS95438.1"/>
    <property type="molecule type" value="Genomic_DNA"/>
</dbReference>
<gene>
    <name evidence="4" type="ORF">FV139_06000</name>
</gene>
<evidence type="ECO:0000256" key="1">
    <source>
        <dbReference type="ARBA" id="ARBA00022630"/>
    </source>
</evidence>
<keyword evidence="2" id="KW-0274">FAD</keyword>
<dbReference type="PRINTS" id="PR00368">
    <property type="entry name" value="FADPNR"/>
</dbReference>
<evidence type="ECO:0000313" key="4">
    <source>
        <dbReference type="EMBL" id="TXS95438.1"/>
    </source>
</evidence>
<dbReference type="Proteomes" id="UP000321039">
    <property type="component" value="Unassembled WGS sequence"/>
</dbReference>
<keyword evidence="5" id="KW-1185">Reference proteome</keyword>
<dbReference type="AlphaFoldDB" id="A0A5C9A3T7"/>
<dbReference type="Pfam" id="PF00743">
    <property type="entry name" value="FMO-like"/>
    <property type="match status" value="1"/>
</dbReference>
<comment type="caution">
    <text evidence="4">The sequence shown here is derived from an EMBL/GenBank/DDBJ whole genome shotgun (WGS) entry which is preliminary data.</text>
</comment>
<keyword evidence="3" id="KW-0560">Oxidoreductase</keyword>
<protein>
    <submittedName>
        <fullName evidence="4">NAD(P)/FAD-dependent oxidoreductase</fullName>
    </submittedName>
</protein>
<name>A0A5C9A3T7_9GAMM</name>
<dbReference type="InterPro" id="IPR036188">
    <property type="entry name" value="FAD/NAD-bd_sf"/>
</dbReference>
<organism evidence="4 5">
    <name type="scientific">Parahaliea maris</name>
    <dbReference type="NCBI Taxonomy" id="2716870"/>
    <lineage>
        <taxon>Bacteria</taxon>
        <taxon>Pseudomonadati</taxon>
        <taxon>Pseudomonadota</taxon>
        <taxon>Gammaproteobacteria</taxon>
        <taxon>Cellvibrionales</taxon>
        <taxon>Halieaceae</taxon>
        <taxon>Parahaliea</taxon>
    </lineage>
</organism>
<dbReference type="GO" id="GO:0050660">
    <property type="term" value="F:flavin adenine dinucleotide binding"/>
    <property type="evidence" value="ECO:0007669"/>
    <property type="project" value="InterPro"/>
</dbReference>
<dbReference type="SUPFAM" id="SSF51905">
    <property type="entry name" value="FAD/NAD(P)-binding domain"/>
    <property type="match status" value="2"/>
</dbReference>
<dbReference type="PRINTS" id="PR00469">
    <property type="entry name" value="PNDRDTASEII"/>
</dbReference>
<accession>A0A5C9A3T7</accession>
<dbReference type="PANTHER" id="PTHR42877">
    <property type="entry name" value="L-ORNITHINE N(5)-MONOOXYGENASE-RELATED"/>
    <property type="match status" value="1"/>
</dbReference>
<evidence type="ECO:0000256" key="2">
    <source>
        <dbReference type="ARBA" id="ARBA00022827"/>
    </source>
</evidence>
<proteinExistence type="predicted"/>
<dbReference type="GO" id="GO:0050661">
    <property type="term" value="F:NADP binding"/>
    <property type="evidence" value="ECO:0007669"/>
    <property type="project" value="InterPro"/>
</dbReference>
<dbReference type="InterPro" id="IPR051209">
    <property type="entry name" value="FAD-bind_Monooxygenase_sf"/>
</dbReference>
<keyword evidence="1" id="KW-0285">Flavoprotein</keyword>
<dbReference type="Gene3D" id="3.50.50.60">
    <property type="entry name" value="FAD/NAD(P)-binding domain"/>
    <property type="match status" value="2"/>
</dbReference>